<evidence type="ECO:0000313" key="2">
    <source>
        <dbReference type="Proteomes" id="UP000034681"/>
    </source>
</evidence>
<organism evidence="1 2">
    <name type="scientific">Prochlorothrix hollandica PCC 9006 = CALU 1027</name>
    <dbReference type="NCBI Taxonomy" id="317619"/>
    <lineage>
        <taxon>Bacteria</taxon>
        <taxon>Bacillati</taxon>
        <taxon>Cyanobacteriota</taxon>
        <taxon>Cyanophyceae</taxon>
        <taxon>Prochlorotrichales</taxon>
        <taxon>Prochlorotrichaceae</taxon>
        <taxon>Prochlorothrix</taxon>
    </lineage>
</organism>
<gene>
    <name evidence="1" type="ORF">PROH_04695</name>
</gene>
<dbReference type="AlphaFoldDB" id="A0A0M2PZK0"/>
<keyword evidence="2" id="KW-1185">Reference proteome</keyword>
<dbReference type="STRING" id="317619.GCA_000332315_04222"/>
<dbReference type="eggNOG" id="COG0727">
    <property type="taxonomic scope" value="Bacteria"/>
</dbReference>
<dbReference type="PANTHER" id="PTHR36791">
    <property type="entry name" value="OS03G0363400 PROTEIN"/>
    <property type="match status" value="1"/>
</dbReference>
<proteinExistence type="predicted"/>
<dbReference type="InterPro" id="IPR005358">
    <property type="entry name" value="Puta_zinc/iron-chelating_dom"/>
</dbReference>
<comment type="caution">
    <text evidence="1">The sequence shown here is derived from an EMBL/GenBank/DDBJ whole genome shotgun (WGS) entry which is preliminary data.</text>
</comment>
<protein>
    <submittedName>
        <fullName evidence="1">Fe-S cluster protein</fullName>
    </submittedName>
</protein>
<accession>A0A0M2PZK0</accession>
<name>A0A0M2PZK0_PROHO</name>
<dbReference type="Pfam" id="PF03692">
    <property type="entry name" value="CxxCxxCC"/>
    <property type="match status" value="1"/>
</dbReference>
<dbReference type="EMBL" id="AJTX02000002">
    <property type="protein sequence ID" value="KKJ01590.1"/>
    <property type="molecule type" value="Genomic_DNA"/>
</dbReference>
<dbReference type="OrthoDB" id="486823at2"/>
<evidence type="ECO:0000313" key="1">
    <source>
        <dbReference type="EMBL" id="KKJ01590.1"/>
    </source>
</evidence>
<reference evidence="1" key="1">
    <citation type="submission" date="2012-04" db="EMBL/GenBank/DDBJ databases">
        <authorList>
            <person name="Borisov I.G."/>
            <person name="Ivanikova N.V."/>
            <person name="Pinevich A.V."/>
        </authorList>
    </citation>
    <scope>NUCLEOTIDE SEQUENCE</scope>
    <source>
        <strain evidence="1">CALU 1027</strain>
    </source>
</reference>
<dbReference type="Proteomes" id="UP000034681">
    <property type="component" value="Unassembled WGS sequence"/>
</dbReference>
<dbReference type="PANTHER" id="PTHR36791:SF2">
    <property type="entry name" value="OS03G0363400 PROTEIN"/>
    <property type="match status" value="1"/>
</dbReference>
<dbReference type="RefSeq" id="WP_016923852.1">
    <property type="nucleotide sequence ID" value="NZ_KB235941.1"/>
</dbReference>
<sequence>MATWQCIENCGACCHLDPRDRPDLDQYLDPDDLQLYLSLVGEDGWCRNFDPVARRCGIYDDRPWFCRVEAQGYQAMFGIEPAELNDFAIDCCLEQIEGVYGDRSLEALRFQREVGLLT</sequence>